<evidence type="ECO:0000256" key="1">
    <source>
        <dbReference type="ARBA" id="ARBA00022574"/>
    </source>
</evidence>
<proteinExistence type="predicted"/>
<evidence type="ECO:0000313" key="2">
    <source>
        <dbReference type="EMBL" id="RNA31526.1"/>
    </source>
</evidence>
<evidence type="ECO:0000313" key="3">
    <source>
        <dbReference type="Proteomes" id="UP000276133"/>
    </source>
</evidence>
<sequence length="96" mass="10033">MSNTAVQLQGASRTVGGVVTGYVDVRLFQPMPMSKSVQSLGGAGFLLALVAMATDVSPHVLNLTFSLAVCDDNGIQVSGVYNAKAFEVLAMEIKNL</sequence>
<keyword evidence="1" id="KW-0853">WD repeat</keyword>
<comment type="caution">
    <text evidence="2">The sequence shown here is derived from an EMBL/GenBank/DDBJ whole genome shotgun (WGS) entry which is preliminary data.</text>
</comment>
<accession>A0A3M7S6V4</accession>
<gene>
    <name evidence="2" type="ORF">BpHYR1_041491</name>
</gene>
<name>A0A3M7S6V4_BRAPC</name>
<dbReference type="InterPro" id="IPR051944">
    <property type="entry name" value="BEACH_domain_protein"/>
</dbReference>
<dbReference type="EMBL" id="REGN01001931">
    <property type="protein sequence ID" value="RNA31526.1"/>
    <property type="molecule type" value="Genomic_DNA"/>
</dbReference>
<dbReference type="STRING" id="10195.A0A3M7S6V4"/>
<dbReference type="PANTHER" id="PTHR46108:SF4">
    <property type="entry name" value="BLUE CHEESE"/>
    <property type="match status" value="1"/>
</dbReference>
<dbReference type="Proteomes" id="UP000276133">
    <property type="component" value="Unassembled WGS sequence"/>
</dbReference>
<protein>
    <submittedName>
        <fullName evidence="2">WD repeat and FYVE domain-containing 3 isoform X1</fullName>
    </submittedName>
</protein>
<dbReference type="PANTHER" id="PTHR46108">
    <property type="entry name" value="BLUE CHEESE"/>
    <property type="match status" value="1"/>
</dbReference>
<reference evidence="2 3" key="1">
    <citation type="journal article" date="2018" name="Sci. Rep.">
        <title>Genomic signatures of local adaptation to the degree of environmental predictability in rotifers.</title>
        <authorList>
            <person name="Franch-Gras L."/>
            <person name="Hahn C."/>
            <person name="Garcia-Roger E.M."/>
            <person name="Carmona M.J."/>
            <person name="Serra M."/>
            <person name="Gomez A."/>
        </authorList>
    </citation>
    <scope>NUCLEOTIDE SEQUENCE [LARGE SCALE GENOMIC DNA]</scope>
    <source>
        <strain evidence="2">HYR1</strain>
    </source>
</reference>
<dbReference type="AlphaFoldDB" id="A0A3M7S6V4"/>
<keyword evidence="3" id="KW-1185">Reference proteome</keyword>
<dbReference type="OrthoDB" id="10018316at2759"/>
<organism evidence="2 3">
    <name type="scientific">Brachionus plicatilis</name>
    <name type="common">Marine rotifer</name>
    <name type="synonym">Brachionus muelleri</name>
    <dbReference type="NCBI Taxonomy" id="10195"/>
    <lineage>
        <taxon>Eukaryota</taxon>
        <taxon>Metazoa</taxon>
        <taxon>Spiralia</taxon>
        <taxon>Gnathifera</taxon>
        <taxon>Rotifera</taxon>
        <taxon>Eurotatoria</taxon>
        <taxon>Monogononta</taxon>
        <taxon>Pseudotrocha</taxon>
        <taxon>Ploima</taxon>
        <taxon>Brachionidae</taxon>
        <taxon>Brachionus</taxon>
    </lineage>
</organism>